<dbReference type="SUPFAM" id="SSF56801">
    <property type="entry name" value="Acetyl-CoA synthetase-like"/>
    <property type="match status" value="1"/>
</dbReference>
<evidence type="ECO:0000259" key="5">
    <source>
        <dbReference type="Pfam" id="PF00501"/>
    </source>
</evidence>
<dbReference type="InterPro" id="IPR000873">
    <property type="entry name" value="AMP-dep_synth/lig_dom"/>
</dbReference>
<evidence type="ECO:0000313" key="7">
    <source>
        <dbReference type="EMBL" id="MBH8594573.1"/>
    </source>
</evidence>
<keyword evidence="4" id="KW-0443">Lipid metabolism</keyword>
<keyword evidence="2 7" id="KW-0436">Ligase</keyword>
<reference evidence="7 8" key="1">
    <citation type="submission" date="2020-12" db="EMBL/GenBank/DDBJ databases">
        <title>WGS of Thermoactinomyces spp.</title>
        <authorList>
            <person name="Cheng K."/>
        </authorList>
    </citation>
    <scope>NUCLEOTIDE SEQUENCE [LARGE SCALE GENOMIC DNA]</scope>
    <source>
        <strain evidence="8">CICC 10671\DSM 43846</strain>
    </source>
</reference>
<feature type="domain" description="AMP-dependent synthetase/ligase" evidence="5">
    <location>
        <begin position="33"/>
        <end position="392"/>
    </location>
</feature>
<organism evidence="7 8">
    <name type="scientific">Thermoactinomyces intermedius</name>
    <dbReference type="NCBI Taxonomy" id="2024"/>
    <lineage>
        <taxon>Bacteria</taxon>
        <taxon>Bacillati</taxon>
        <taxon>Bacillota</taxon>
        <taxon>Bacilli</taxon>
        <taxon>Bacillales</taxon>
        <taxon>Thermoactinomycetaceae</taxon>
        <taxon>Thermoactinomyces</taxon>
    </lineage>
</organism>
<dbReference type="NCBIfam" id="NF004837">
    <property type="entry name" value="PRK06187.1"/>
    <property type="match status" value="1"/>
</dbReference>
<comment type="caution">
    <text evidence="7">The sequence shown here is derived from an EMBL/GenBank/DDBJ whole genome shotgun (WGS) entry which is preliminary data.</text>
</comment>
<dbReference type="InterPro" id="IPR020845">
    <property type="entry name" value="AMP-binding_CS"/>
</dbReference>
<evidence type="ECO:0000313" key="8">
    <source>
        <dbReference type="Proteomes" id="UP000633619"/>
    </source>
</evidence>
<gene>
    <name evidence="7" type="ORF">I8U20_04425</name>
</gene>
<evidence type="ECO:0000256" key="2">
    <source>
        <dbReference type="ARBA" id="ARBA00022598"/>
    </source>
</evidence>
<accession>A0A8I1AEH6</accession>
<evidence type="ECO:0000259" key="6">
    <source>
        <dbReference type="Pfam" id="PF13193"/>
    </source>
</evidence>
<dbReference type="PANTHER" id="PTHR43859:SF4">
    <property type="entry name" value="BUTANOATE--COA LIGASE AAE1-RELATED"/>
    <property type="match status" value="1"/>
</dbReference>
<dbReference type="PROSITE" id="PS00455">
    <property type="entry name" value="AMP_BINDING"/>
    <property type="match status" value="1"/>
</dbReference>
<comment type="similarity">
    <text evidence="1">Belongs to the ATP-dependent AMP-binding enzyme family.</text>
</comment>
<dbReference type="CDD" id="cd12119">
    <property type="entry name" value="ttLC_FACS_AlkK_like"/>
    <property type="match status" value="1"/>
</dbReference>
<dbReference type="InterPro" id="IPR025110">
    <property type="entry name" value="AMP-bd_C"/>
</dbReference>
<feature type="domain" description="AMP-binding enzyme C-terminal" evidence="6">
    <location>
        <begin position="443"/>
        <end position="517"/>
    </location>
</feature>
<dbReference type="InterPro" id="IPR045851">
    <property type="entry name" value="AMP-bd_C_sf"/>
</dbReference>
<dbReference type="Gene3D" id="3.40.50.12780">
    <property type="entry name" value="N-terminal domain of ligase-like"/>
    <property type="match status" value="1"/>
</dbReference>
<evidence type="ECO:0000256" key="3">
    <source>
        <dbReference type="ARBA" id="ARBA00022832"/>
    </source>
</evidence>
<sequence>MMNYPLTLSHLLERANDLYGSVEIVSRMPDRSLHRYTYADFYRRARMLAGALEQAGLKKGDRVATLMWNHYIHLEAYLGVPVAGGVLHTLNLRLHPTEIAYIIRHAGDRFLIVDDILLPLLEKFRDQIDVEKIFVVPLTGQPVPSFAEDYEQFLVSAGDSFSYARLDENDAAVMCYTSGTTGKPKGVVYSHRALVLHSFMLGLKDGLGISGEDAGMPIVPMFHVNAWGLPFVSVMLGVKQVFPGPFLDAESLLDLMEKERVTFAAGVPTIWFDVLNKLDENPDRWDLDPELKLLIGGAAPPESLIRGLERHRLQAVHGWGMTETTPVATVSHLKPHLKERPADEQLAYKLKQGLPVPFVEIRVMDGDREVPWDGKTMGELQIRGPWVTAGYYNRPDAKEVLTDDGWFQTGDVATIDPEGYMKITDRTKDLIKSGGEWISSVDLENELMAHPSVKEAAVIAMPHPKWQERPLAVVVLKEGKKAGKEELRAFLASKFSKWWLPDEFVFTDSIPRTSAGKFSKMELRKKYIKG</sequence>
<dbReference type="InterPro" id="IPR042099">
    <property type="entry name" value="ANL_N_sf"/>
</dbReference>
<dbReference type="PANTHER" id="PTHR43859">
    <property type="entry name" value="ACYL-ACTIVATING ENZYME"/>
    <property type="match status" value="1"/>
</dbReference>
<dbReference type="Pfam" id="PF13193">
    <property type="entry name" value="AMP-binding_C"/>
    <property type="match status" value="1"/>
</dbReference>
<protein>
    <submittedName>
        <fullName evidence="7">Long-chain fatty acid--CoA ligase</fullName>
    </submittedName>
</protein>
<proteinExistence type="inferred from homology"/>
<dbReference type="FunFam" id="3.30.300.30:FF:000008">
    <property type="entry name" value="2,3-dihydroxybenzoate-AMP ligase"/>
    <property type="match status" value="1"/>
</dbReference>
<dbReference type="Proteomes" id="UP000633619">
    <property type="component" value="Unassembled WGS sequence"/>
</dbReference>
<dbReference type="EMBL" id="JAECVW010000002">
    <property type="protein sequence ID" value="MBH8594573.1"/>
    <property type="molecule type" value="Genomic_DNA"/>
</dbReference>
<evidence type="ECO:0000256" key="4">
    <source>
        <dbReference type="ARBA" id="ARBA00023098"/>
    </source>
</evidence>
<evidence type="ECO:0000256" key="1">
    <source>
        <dbReference type="ARBA" id="ARBA00006432"/>
    </source>
</evidence>
<dbReference type="AlphaFoldDB" id="A0A8I1AEH6"/>
<dbReference type="GO" id="GO:0016874">
    <property type="term" value="F:ligase activity"/>
    <property type="evidence" value="ECO:0007669"/>
    <property type="project" value="UniProtKB-KW"/>
</dbReference>
<keyword evidence="3" id="KW-0276">Fatty acid metabolism</keyword>
<dbReference type="Gene3D" id="3.30.300.30">
    <property type="match status" value="1"/>
</dbReference>
<dbReference type="Pfam" id="PF00501">
    <property type="entry name" value="AMP-binding"/>
    <property type="match status" value="1"/>
</dbReference>
<keyword evidence="8" id="KW-1185">Reference proteome</keyword>
<dbReference type="GO" id="GO:0006631">
    <property type="term" value="P:fatty acid metabolic process"/>
    <property type="evidence" value="ECO:0007669"/>
    <property type="project" value="UniProtKB-KW"/>
</dbReference>
<name>A0A8I1AEH6_THEIN</name>